<dbReference type="SUPFAM" id="SSF161070">
    <property type="entry name" value="SNF-like"/>
    <property type="match status" value="1"/>
</dbReference>
<dbReference type="VEuPathDB" id="CryptoDB:Cvel_14713"/>
<dbReference type="InterPro" id="IPR000175">
    <property type="entry name" value="Na/ntran_symport"/>
</dbReference>
<dbReference type="GO" id="GO:0005886">
    <property type="term" value="C:plasma membrane"/>
    <property type="evidence" value="ECO:0007669"/>
    <property type="project" value="TreeGrafter"/>
</dbReference>
<feature type="transmembrane region" description="Helical" evidence="8">
    <location>
        <begin position="515"/>
        <end position="537"/>
    </location>
</feature>
<evidence type="ECO:0000256" key="8">
    <source>
        <dbReference type="SAM" id="Phobius"/>
    </source>
</evidence>
<feature type="region of interest" description="Disordered" evidence="7">
    <location>
        <begin position="665"/>
        <end position="729"/>
    </location>
</feature>
<dbReference type="PROSITE" id="PS00610">
    <property type="entry name" value="NA_NEUROTRAN_SYMP_1"/>
    <property type="match status" value="1"/>
</dbReference>
<dbReference type="PANTHER" id="PTHR11616">
    <property type="entry name" value="SODIUM/CHLORIDE DEPENDENT TRANSPORTER"/>
    <property type="match status" value="1"/>
</dbReference>
<dbReference type="GO" id="GO:0035725">
    <property type="term" value="P:sodium ion transmembrane transport"/>
    <property type="evidence" value="ECO:0007669"/>
    <property type="project" value="TreeGrafter"/>
</dbReference>
<feature type="transmembrane region" description="Helical" evidence="8">
    <location>
        <begin position="179"/>
        <end position="198"/>
    </location>
</feature>
<feature type="compositionally biased region" description="Basic and acidic residues" evidence="7">
    <location>
        <begin position="544"/>
        <end position="554"/>
    </location>
</feature>
<dbReference type="GO" id="GO:0015293">
    <property type="term" value="F:symporter activity"/>
    <property type="evidence" value="ECO:0007669"/>
    <property type="project" value="UniProtKB-KW"/>
</dbReference>
<dbReference type="NCBIfam" id="NF037979">
    <property type="entry name" value="Na_transp"/>
    <property type="match status" value="1"/>
</dbReference>
<evidence type="ECO:0000256" key="2">
    <source>
        <dbReference type="ARBA" id="ARBA00022448"/>
    </source>
</evidence>
<feature type="transmembrane region" description="Helical" evidence="8">
    <location>
        <begin position="334"/>
        <end position="361"/>
    </location>
</feature>
<keyword evidence="5 8" id="KW-0472">Membrane</keyword>
<feature type="compositionally biased region" description="Basic and acidic residues" evidence="7">
    <location>
        <begin position="705"/>
        <end position="718"/>
    </location>
</feature>
<dbReference type="PANTHER" id="PTHR11616:SF240">
    <property type="entry name" value="BLOATED TUBULES, ISOFORM B-RELATED"/>
    <property type="match status" value="1"/>
</dbReference>
<dbReference type="EMBL" id="CDMZ01000063">
    <property type="protein sequence ID" value="CEM05732.1"/>
    <property type="molecule type" value="Genomic_DNA"/>
</dbReference>
<feature type="compositionally biased region" description="Acidic residues" evidence="7">
    <location>
        <begin position="566"/>
        <end position="582"/>
    </location>
</feature>
<evidence type="ECO:0000256" key="5">
    <source>
        <dbReference type="ARBA" id="ARBA00023136"/>
    </source>
</evidence>
<dbReference type="InterPro" id="IPR037272">
    <property type="entry name" value="SNS_sf"/>
</dbReference>
<feature type="transmembrane region" description="Helical" evidence="8">
    <location>
        <begin position="210"/>
        <end position="232"/>
    </location>
</feature>
<gene>
    <name evidence="9" type="ORF">Cvel_14713</name>
</gene>
<feature type="transmembrane region" description="Helical" evidence="8">
    <location>
        <begin position="391"/>
        <end position="413"/>
    </location>
</feature>
<dbReference type="PhylomeDB" id="A0A0G4F1F6"/>
<dbReference type="PROSITE" id="PS50267">
    <property type="entry name" value="NA_NEUROTRAN_SYMP_3"/>
    <property type="match status" value="1"/>
</dbReference>
<keyword evidence="4 8" id="KW-1133">Transmembrane helix</keyword>
<feature type="transmembrane region" description="Helical" evidence="8">
    <location>
        <begin position="419"/>
        <end position="443"/>
    </location>
</feature>
<evidence type="ECO:0000256" key="3">
    <source>
        <dbReference type="ARBA" id="ARBA00022692"/>
    </source>
</evidence>
<sequence length="729" mass="78428">MSVVEAPESAAGPSPVTLKRLGLATDSVAKRERWGSSTEFVLTLVGFAVGLGNVWRFPYLCFTNGGAAFMIPYFIITLLLGIPMFALETGVGQRFQRGTAALWPKISLWSSGIGFASALSAFLISLYYNALIAYSCYYFFSSLRLELPWAGESPLEDAEKFFFNDVLQRSEGVNEIGGLNWRLLIAFGLAWVLIWGVISKGVKSAGKVVYFTATFPYVILIVLLVRAVTLPGSWNGLKFFLIPEWSRVADPWVWVAAGQQVFFSLSVGNGTYVTFGSFNSPNYNFFRWTWAVPAINAFTSILAGFAVFGVLGFLSETSGVAVPELPLSGVRLAFIAYPTALTLLPWAPVWAAAFFFMLICLGVDSQFALTETALNTLVEGGVTTGKKWVDALLICSFSAAVGLVFMTSAGMYFVDMVDFFVNAYGIFIVVAAELVAILAAYGISRLEGDFRSLIGRGPDLFLRLAWRFVTPMLAVGLIPVALWQLSTTDFSSIFCADASADSRCVKEAGVWASAVGQALSCLVPLPLVLVPLISLVFKERGGEKKGIGKRRGSDDAAQSSACSGADESDAAAEGGEEEDDLEANCGGASSEASQINCTKAWGEDSRLQDTAEAVAEDKMKTKKEMAVKPFNGSFPLERSVTIFAVSAVAAVSFLNAGDGEGAALATAAPPRSTDDVQAIKKKEADVSESEINWPSDDASVFAPGEENHSPKTMEEFSVKRRAPWNPMTV</sequence>
<protein>
    <recommendedName>
        <fullName evidence="6">Transporter</fullName>
    </recommendedName>
</protein>
<feature type="compositionally biased region" description="Basic and acidic residues" evidence="7">
    <location>
        <begin position="672"/>
        <end position="685"/>
    </location>
</feature>
<organism evidence="9">
    <name type="scientific">Chromera velia CCMP2878</name>
    <dbReference type="NCBI Taxonomy" id="1169474"/>
    <lineage>
        <taxon>Eukaryota</taxon>
        <taxon>Sar</taxon>
        <taxon>Alveolata</taxon>
        <taxon>Colpodellida</taxon>
        <taxon>Chromeraceae</taxon>
        <taxon>Chromera</taxon>
    </lineage>
</organism>
<keyword evidence="2 6" id="KW-0813">Transport</keyword>
<feature type="transmembrane region" description="Helical" evidence="8">
    <location>
        <begin position="65"/>
        <end position="87"/>
    </location>
</feature>
<evidence type="ECO:0000313" key="9">
    <source>
        <dbReference type="EMBL" id="CEM05732.1"/>
    </source>
</evidence>
<evidence type="ECO:0000256" key="7">
    <source>
        <dbReference type="SAM" id="MobiDB-lite"/>
    </source>
</evidence>
<reference evidence="9" key="1">
    <citation type="submission" date="2014-11" db="EMBL/GenBank/DDBJ databases">
        <authorList>
            <person name="Otto D Thomas"/>
            <person name="Naeem Raeece"/>
        </authorList>
    </citation>
    <scope>NUCLEOTIDE SEQUENCE</scope>
</reference>
<feature type="transmembrane region" description="Helical" evidence="8">
    <location>
        <begin position="108"/>
        <end position="140"/>
    </location>
</feature>
<feature type="transmembrane region" description="Helical" evidence="8">
    <location>
        <begin position="464"/>
        <end position="483"/>
    </location>
</feature>
<evidence type="ECO:0000256" key="4">
    <source>
        <dbReference type="ARBA" id="ARBA00022989"/>
    </source>
</evidence>
<keyword evidence="3 6" id="KW-0812">Transmembrane</keyword>
<dbReference type="PRINTS" id="PR00176">
    <property type="entry name" value="NANEUSMPORT"/>
</dbReference>
<dbReference type="Pfam" id="PF00209">
    <property type="entry name" value="SNF"/>
    <property type="match status" value="2"/>
</dbReference>
<name>A0A0G4F1F6_9ALVE</name>
<comment type="similarity">
    <text evidence="6">Belongs to the sodium:neurotransmitter symporter (SNF) (TC 2.A.22) family.</text>
</comment>
<feature type="region of interest" description="Disordered" evidence="7">
    <location>
        <begin position="544"/>
        <end position="588"/>
    </location>
</feature>
<accession>A0A0G4F1F6</accession>
<keyword evidence="6" id="KW-0769">Symport</keyword>
<proteinExistence type="inferred from homology"/>
<evidence type="ECO:0000256" key="6">
    <source>
        <dbReference type="RuleBase" id="RU003732"/>
    </source>
</evidence>
<feature type="transmembrane region" description="Helical" evidence="8">
    <location>
        <begin position="290"/>
        <end position="314"/>
    </location>
</feature>
<dbReference type="AlphaFoldDB" id="A0A0G4F1F6"/>
<comment type="subcellular location">
    <subcellularLocation>
        <location evidence="1">Membrane</location>
        <topology evidence="1">Multi-pass membrane protein</topology>
    </subcellularLocation>
</comment>
<feature type="transmembrane region" description="Helical" evidence="8">
    <location>
        <begin position="40"/>
        <end position="59"/>
    </location>
</feature>
<evidence type="ECO:0000256" key="1">
    <source>
        <dbReference type="ARBA" id="ARBA00004141"/>
    </source>
</evidence>